<evidence type="ECO:0000256" key="1">
    <source>
        <dbReference type="SAM" id="MobiDB-lite"/>
    </source>
</evidence>
<feature type="compositionally biased region" description="Pro residues" evidence="1">
    <location>
        <begin position="765"/>
        <end position="775"/>
    </location>
</feature>
<keyword evidence="2" id="KW-0812">Transmembrane</keyword>
<dbReference type="EMBL" id="ML119841">
    <property type="protein sequence ID" value="RPA72902.1"/>
    <property type="molecule type" value="Genomic_DNA"/>
</dbReference>
<reference evidence="5 6" key="1">
    <citation type="journal article" date="2018" name="Nat. Ecol. Evol.">
        <title>Pezizomycetes genomes reveal the molecular basis of ectomycorrhizal truffle lifestyle.</title>
        <authorList>
            <person name="Murat C."/>
            <person name="Payen T."/>
            <person name="Noel B."/>
            <person name="Kuo A."/>
            <person name="Morin E."/>
            <person name="Chen J."/>
            <person name="Kohler A."/>
            <person name="Krizsan K."/>
            <person name="Balestrini R."/>
            <person name="Da Silva C."/>
            <person name="Montanini B."/>
            <person name="Hainaut M."/>
            <person name="Levati E."/>
            <person name="Barry K.W."/>
            <person name="Belfiori B."/>
            <person name="Cichocki N."/>
            <person name="Clum A."/>
            <person name="Dockter R.B."/>
            <person name="Fauchery L."/>
            <person name="Guy J."/>
            <person name="Iotti M."/>
            <person name="Le Tacon F."/>
            <person name="Lindquist E.A."/>
            <person name="Lipzen A."/>
            <person name="Malagnac F."/>
            <person name="Mello A."/>
            <person name="Molinier V."/>
            <person name="Miyauchi S."/>
            <person name="Poulain J."/>
            <person name="Riccioni C."/>
            <person name="Rubini A."/>
            <person name="Sitrit Y."/>
            <person name="Splivallo R."/>
            <person name="Traeger S."/>
            <person name="Wang M."/>
            <person name="Zifcakova L."/>
            <person name="Wipf D."/>
            <person name="Zambonelli A."/>
            <person name="Paolocci F."/>
            <person name="Nowrousian M."/>
            <person name="Ottonello S."/>
            <person name="Baldrian P."/>
            <person name="Spatafora J.W."/>
            <person name="Henrissat B."/>
            <person name="Nagy L.G."/>
            <person name="Aury J.M."/>
            <person name="Wincker P."/>
            <person name="Grigoriev I.V."/>
            <person name="Bonfante P."/>
            <person name="Martin F.M."/>
        </authorList>
    </citation>
    <scope>NUCLEOTIDE SEQUENCE [LARGE SCALE GENOMIC DNA]</scope>
    <source>
        <strain evidence="5 6">RN42</strain>
    </source>
</reference>
<dbReference type="Gene3D" id="2.40.70.10">
    <property type="entry name" value="Acid Proteases"/>
    <property type="match status" value="2"/>
</dbReference>
<dbReference type="InterPro" id="IPR021109">
    <property type="entry name" value="Peptidase_aspartic_dom_sf"/>
</dbReference>
<keyword evidence="2" id="KW-1133">Transmembrane helix</keyword>
<keyword evidence="5" id="KW-0645">Protease</keyword>
<evidence type="ECO:0000313" key="5">
    <source>
        <dbReference type="EMBL" id="RPA72902.1"/>
    </source>
</evidence>
<feature type="transmembrane region" description="Helical" evidence="2">
    <location>
        <begin position="474"/>
        <end position="496"/>
    </location>
</feature>
<protein>
    <submittedName>
        <fullName evidence="5">Acid protease</fullName>
    </submittedName>
</protein>
<feature type="compositionally biased region" description="Low complexity" evidence="1">
    <location>
        <begin position="673"/>
        <end position="683"/>
    </location>
</feature>
<proteinExistence type="predicted"/>
<feature type="signal peptide" evidence="3">
    <location>
        <begin position="1"/>
        <end position="20"/>
    </location>
</feature>
<name>A0A3N4HFH2_ASCIM</name>
<dbReference type="PROSITE" id="PS51767">
    <property type="entry name" value="PEPTIDASE_A1"/>
    <property type="match status" value="1"/>
</dbReference>
<dbReference type="GO" id="GO:0008233">
    <property type="term" value="F:peptidase activity"/>
    <property type="evidence" value="ECO:0007669"/>
    <property type="project" value="UniProtKB-KW"/>
</dbReference>
<feature type="compositionally biased region" description="Pro residues" evidence="1">
    <location>
        <begin position="684"/>
        <end position="709"/>
    </location>
</feature>
<dbReference type="STRING" id="1160509.A0A3N4HFH2"/>
<keyword evidence="6" id="KW-1185">Reference proteome</keyword>
<dbReference type="InterPro" id="IPR033121">
    <property type="entry name" value="PEPTIDASE_A1"/>
</dbReference>
<feature type="compositionally biased region" description="Polar residues" evidence="1">
    <location>
        <begin position="661"/>
        <end position="672"/>
    </location>
</feature>
<accession>A0A3N4HFH2</accession>
<feature type="chain" id="PRO_5018284378" evidence="3">
    <location>
        <begin position="21"/>
        <end position="793"/>
    </location>
</feature>
<organism evidence="5 6">
    <name type="scientific">Ascobolus immersus RN42</name>
    <dbReference type="NCBI Taxonomy" id="1160509"/>
    <lineage>
        <taxon>Eukaryota</taxon>
        <taxon>Fungi</taxon>
        <taxon>Dikarya</taxon>
        <taxon>Ascomycota</taxon>
        <taxon>Pezizomycotina</taxon>
        <taxon>Pezizomycetes</taxon>
        <taxon>Pezizales</taxon>
        <taxon>Ascobolaceae</taxon>
        <taxon>Ascobolus</taxon>
    </lineage>
</organism>
<dbReference type="Pfam" id="PF00026">
    <property type="entry name" value="Asp"/>
    <property type="match status" value="1"/>
</dbReference>
<evidence type="ECO:0000256" key="3">
    <source>
        <dbReference type="SAM" id="SignalP"/>
    </source>
</evidence>
<feature type="compositionally biased region" description="Low complexity" evidence="1">
    <location>
        <begin position="732"/>
        <end position="764"/>
    </location>
</feature>
<feature type="compositionally biased region" description="Polar residues" evidence="1">
    <location>
        <begin position="617"/>
        <end position="629"/>
    </location>
</feature>
<keyword evidence="5" id="KW-0378">Hydrolase</keyword>
<evidence type="ECO:0000313" key="6">
    <source>
        <dbReference type="Proteomes" id="UP000275078"/>
    </source>
</evidence>
<dbReference type="GO" id="GO:0006508">
    <property type="term" value="P:proteolysis"/>
    <property type="evidence" value="ECO:0007669"/>
    <property type="project" value="UniProtKB-KW"/>
</dbReference>
<dbReference type="Proteomes" id="UP000275078">
    <property type="component" value="Unassembled WGS sequence"/>
</dbReference>
<keyword evidence="2" id="KW-0472">Membrane</keyword>
<feature type="region of interest" description="Disordered" evidence="1">
    <location>
        <begin position="588"/>
        <end position="793"/>
    </location>
</feature>
<sequence>MFLSPASLLSLSFVASLVTAQTWHIPFVPVSASLNSTDDYLLPLRLGANRQTVYLNPSLVQKDTTIFSPSTCTPPGSSSPNFQCAIYRGQLFDPTTSTSYVKGGRDSKWKQAQYGLFANGVYGNDKVEINAHKDLERFEFILADSCNMTSGLLGLGRDSTFLNRLKGENVISSRSFGLHVGVDIMNHPDPVADPSFDDGRDTFLEESEEYTPGLGRRALGRREDDPEEIERKKVPKRDVHHFPGSITFGGYDKAKISGSTLTAPIAEDGTLKLKIKKMLFRNALPDTPKDFLEGQEMEAIIDTDTPHFYMPEGITRWMGKLMGSTFGEPGIDFYHSYIYWDTRLGAVNFTLEATSNGKTEEIMISVPPTVFYQPIGILKDFVPRGIDGEDFYSPFRSFGDNEKRPIVLGRSFLKAAYLYINHDTRQFQLSQVAYTNSTPDLITLDAKSGDIATAPKTNLGNPAGNGAEEKKFPVAAAAGGAAGALVVIAIIAFVCVRRKRKQKQSAANSLPLGMKSNSPVPGGRMELHADPHPGVPLQTLGANGEKVSVTTALGGVAELDSTGVYAPGSDQKAVMADSVMIAEMPASSTPTLVNSHGPYSPPPSNHGAPTPVMSPVSAMSSTPSPNPSQMHLGFAPPPPSISPFNGPANPQGQGQGGYLQTGYNHNGQPSPNGSQYFPQSPQQQYPPSPGHQQYPPSPGQPPYPSPQSPYSPQQAYPQQYSPSHPPYPSPQPQQQQGSWGQQQYGQQQQYVPSPPQQQGQFNGYVPPPPPGPPPSQQQQQGHGREWGGYEMQG</sequence>
<evidence type="ECO:0000256" key="2">
    <source>
        <dbReference type="SAM" id="Phobius"/>
    </source>
</evidence>
<gene>
    <name evidence="5" type="ORF">BJ508DRAFT_334591</name>
</gene>
<keyword evidence="3" id="KW-0732">Signal</keyword>
<feature type="compositionally biased region" description="Low complexity" evidence="1">
    <location>
        <begin position="642"/>
        <end position="652"/>
    </location>
</feature>
<feature type="compositionally biased region" description="Low complexity" evidence="1">
    <location>
        <begin position="710"/>
        <end position="722"/>
    </location>
</feature>
<dbReference type="SUPFAM" id="SSF50630">
    <property type="entry name" value="Acid proteases"/>
    <property type="match status" value="1"/>
</dbReference>
<dbReference type="OrthoDB" id="4074350at2759"/>
<dbReference type="AlphaFoldDB" id="A0A3N4HFH2"/>
<feature type="domain" description="Peptidase A1" evidence="4">
    <location>
        <begin position="40"/>
        <end position="430"/>
    </location>
</feature>
<evidence type="ECO:0000259" key="4">
    <source>
        <dbReference type="PROSITE" id="PS51767"/>
    </source>
</evidence>